<dbReference type="PROSITE" id="PS52050">
    <property type="entry name" value="WYL"/>
    <property type="match status" value="1"/>
</dbReference>
<reference evidence="4" key="1">
    <citation type="submission" date="2021-04" db="EMBL/GenBank/DDBJ databases">
        <title>Phycicoccus avicenniae sp. nov., a novel endophytic actinomycetes isolated from branch of Avicennia mariana.</title>
        <authorList>
            <person name="Tuo L."/>
        </authorList>
    </citation>
    <scope>NUCLEOTIDE SEQUENCE</scope>
    <source>
        <strain evidence="4">BSK3Z-2</strain>
    </source>
</reference>
<feature type="domain" description="Helix-turn-helix type 11" evidence="2">
    <location>
        <begin position="12"/>
        <end position="65"/>
    </location>
</feature>
<feature type="domain" description="WYL" evidence="3">
    <location>
        <begin position="147"/>
        <end position="211"/>
    </location>
</feature>
<dbReference type="PIRSF" id="PIRSF016838">
    <property type="entry name" value="PafC"/>
    <property type="match status" value="1"/>
</dbReference>
<dbReference type="EMBL" id="JAGSNF010000019">
    <property type="protein sequence ID" value="MBR7744306.1"/>
    <property type="molecule type" value="Genomic_DNA"/>
</dbReference>
<dbReference type="InterPro" id="IPR013196">
    <property type="entry name" value="HTH_11"/>
</dbReference>
<dbReference type="PANTHER" id="PTHR34580">
    <property type="match status" value="1"/>
</dbReference>
<dbReference type="InterPro" id="IPR026881">
    <property type="entry name" value="WYL_dom"/>
</dbReference>
<evidence type="ECO:0000313" key="4">
    <source>
        <dbReference type="EMBL" id="MBR7744306.1"/>
    </source>
</evidence>
<dbReference type="Pfam" id="PF13280">
    <property type="entry name" value="WYL"/>
    <property type="match status" value="1"/>
</dbReference>
<dbReference type="InterPro" id="IPR051534">
    <property type="entry name" value="CBASS_pafABC_assoc_protein"/>
</dbReference>
<dbReference type="RefSeq" id="WP_211603828.1">
    <property type="nucleotide sequence ID" value="NZ_JAGSNF010000019.1"/>
</dbReference>
<dbReference type="InterPro" id="IPR028349">
    <property type="entry name" value="PafC-like"/>
</dbReference>
<sequence>MTDGTSPTARALMTLVAIQESPGIGAERLARRLGVTTRAVRRYVGILREADIPVESVRGPEGGYRLGRGVRLPPIVFSSDEALGLVMAVLDGHHAASDAEDLVGAAVGKLLRAMPQHVAEQADVVRRMATTAPDRSAARPDPGVAVALVRAAADRRRVALGYRSEAGRDLDLDVEPWAVVVRHGRWYLLCRSLRAGAVRTYRVDRVRSVTVLEHVFDPPAGLDPVAVLEEHLGTGWEHRTEVVVAAPLADVEWLPRTMGRLEAVDARTTRLVGSTGNLAGYAADLARLPVPFRVVDGDGLREAVAALAARLSDAARVEEEPAGEAGRRAPRPPRDAPSPT</sequence>
<dbReference type="InterPro" id="IPR036388">
    <property type="entry name" value="WH-like_DNA-bd_sf"/>
</dbReference>
<dbReference type="InterPro" id="IPR036390">
    <property type="entry name" value="WH_DNA-bd_sf"/>
</dbReference>
<accession>A0A941I1H4</accession>
<evidence type="ECO:0000259" key="3">
    <source>
        <dbReference type="Pfam" id="PF13280"/>
    </source>
</evidence>
<comment type="caution">
    <text evidence="4">The sequence shown here is derived from an EMBL/GenBank/DDBJ whole genome shotgun (WGS) entry which is preliminary data.</text>
</comment>
<dbReference type="Pfam" id="PF08279">
    <property type="entry name" value="HTH_11"/>
    <property type="match status" value="1"/>
</dbReference>
<proteinExistence type="predicted"/>
<evidence type="ECO:0000313" key="5">
    <source>
        <dbReference type="Proteomes" id="UP000677016"/>
    </source>
</evidence>
<dbReference type="SUPFAM" id="SSF46785">
    <property type="entry name" value="Winged helix' DNA-binding domain"/>
    <property type="match status" value="1"/>
</dbReference>
<feature type="region of interest" description="Disordered" evidence="1">
    <location>
        <begin position="314"/>
        <end position="340"/>
    </location>
</feature>
<dbReference type="PANTHER" id="PTHR34580:SF3">
    <property type="entry name" value="PROTEIN PAFB"/>
    <property type="match status" value="1"/>
</dbReference>
<name>A0A941I1H4_9MICO</name>
<dbReference type="Proteomes" id="UP000677016">
    <property type="component" value="Unassembled WGS sequence"/>
</dbReference>
<evidence type="ECO:0000256" key="1">
    <source>
        <dbReference type="SAM" id="MobiDB-lite"/>
    </source>
</evidence>
<dbReference type="AlphaFoldDB" id="A0A941I1H4"/>
<dbReference type="Gene3D" id="1.10.10.10">
    <property type="entry name" value="Winged helix-like DNA-binding domain superfamily/Winged helix DNA-binding domain"/>
    <property type="match status" value="1"/>
</dbReference>
<evidence type="ECO:0000259" key="2">
    <source>
        <dbReference type="Pfam" id="PF08279"/>
    </source>
</evidence>
<keyword evidence="5" id="KW-1185">Reference proteome</keyword>
<organism evidence="4 5">
    <name type="scientific">Phycicoccus avicenniae</name>
    <dbReference type="NCBI Taxonomy" id="2828860"/>
    <lineage>
        <taxon>Bacteria</taxon>
        <taxon>Bacillati</taxon>
        <taxon>Actinomycetota</taxon>
        <taxon>Actinomycetes</taxon>
        <taxon>Micrococcales</taxon>
        <taxon>Intrasporangiaceae</taxon>
        <taxon>Phycicoccus</taxon>
    </lineage>
</organism>
<gene>
    <name evidence="4" type="ORF">KC207_13510</name>
</gene>
<protein>
    <submittedName>
        <fullName evidence="4">WYL domain-containing protein</fullName>
    </submittedName>
</protein>